<evidence type="ECO:0000256" key="1">
    <source>
        <dbReference type="SAM" id="MobiDB-lite"/>
    </source>
</evidence>
<feature type="compositionally biased region" description="Basic residues" evidence="1">
    <location>
        <begin position="14"/>
        <end position="37"/>
    </location>
</feature>
<keyword evidence="3" id="KW-1185">Reference proteome</keyword>
<organism evidence="2 3">
    <name type="scientific">Micromonospora antibiotica</name>
    <dbReference type="NCBI Taxonomy" id="2807623"/>
    <lineage>
        <taxon>Bacteria</taxon>
        <taxon>Bacillati</taxon>
        <taxon>Actinomycetota</taxon>
        <taxon>Actinomycetes</taxon>
        <taxon>Micromonosporales</taxon>
        <taxon>Micromonosporaceae</taxon>
        <taxon>Micromonospora</taxon>
    </lineage>
</organism>
<reference evidence="2 3" key="1">
    <citation type="submission" date="2021-03" db="EMBL/GenBank/DDBJ databases">
        <authorList>
            <person name="Lee D.-H."/>
        </authorList>
    </citation>
    <scope>NUCLEOTIDE SEQUENCE [LARGE SCALE GENOMIC DNA]</scope>
    <source>
        <strain evidence="2 3">MMS20-R2-23</strain>
    </source>
</reference>
<feature type="compositionally biased region" description="Low complexity" evidence="1">
    <location>
        <begin position="1"/>
        <end position="10"/>
    </location>
</feature>
<dbReference type="EMBL" id="JAGFWR010000001">
    <property type="protein sequence ID" value="MBO4159879.1"/>
    <property type="molecule type" value="Genomic_DNA"/>
</dbReference>
<feature type="region of interest" description="Disordered" evidence="1">
    <location>
        <begin position="1"/>
        <end position="139"/>
    </location>
</feature>
<name>A0ABS3V2S3_9ACTN</name>
<comment type="caution">
    <text evidence="2">The sequence shown here is derived from an EMBL/GenBank/DDBJ whole genome shotgun (WGS) entry which is preliminary data.</text>
</comment>
<accession>A0ABS3V2S3</accession>
<proteinExistence type="predicted"/>
<evidence type="ECO:0000313" key="3">
    <source>
        <dbReference type="Proteomes" id="UP000671399"/>
    </source>
</evidence>
<evidence type="ECO:0000313" key="2">
    <source>
        <dbReference type="EMBL" id="MBO4159879.1"/>
    </source>
</evidence>
<protein>
    <submittedName>
        <fullName evidence="2">Type VII secretion protein EccE</fullName>
    </submittedName>
</protein>
<dbReference type="Proteomes" id="UP000671399">
    <property type="component" value="Unassembled WGS sequence"/>
</dbReference>
<dbReference type="NCBIfam" id="TIGR03923">
    <property type="entry name" value="T7SS_EccE"/>
    <property type="match status" value="1"/>
</dbReference>
<sequence>MGGRPGSPSDRPGHYHGSRLRRVAVRCGRTHPHRWGRSTRTPDPTRVGHRHTTSRTHITTGPPAPGPTRSTRCPHHDDADTGRAGIGHDTAADRPPGPGVGGERDGGGAVSAGTTDRPARRQPPRSHGGPPRARTGSAVRAGQVVATQVALALPLAAYGRGAVPAVLAAVGAVVLAGLAWGRWRGRWLFAWWGTATGYLTRRRGLPLDAALAALLDLVLPGAVLGPVELADGPAGVIDDSTGLTVLLDLGDPGDLLGDRSHPLPAPGTLLPPAGTAQPPVRVQVLLHAVPAPAAGVAGGAAGTSYRQLTEGRLPGQEHALLAVRVLRAPGWSDSDLRRALAGTVRRIGRRIGPVPARPLGEHAALRVLGELAHHDAGQPVRETWSTVRTGGLHQATFRWDRWPDARADPGRRLVARLLALPATATSVSLCAGPQSGGDTAPPPAELTVRLAAPTPAGLALAAEGLCRLAADAGGELRRLDGGQLPGLAATLPLAVPVLAKGTAPQVEPPELTLGGAGLMVGANRHGGAVTVRLFRAEGTRLVLVGGLAAAQLLVLRSLALGAGVLVQTGRPRSWEPFVRGVGGQQGGVVVVPTGRPPGATGSPLRPLLVVVDAGTMAEPPPGAAWVSTLVVRDELTPLDVDTLGRADLAVLQPLDPAEAALAGTALGLGGSAEWLTRIRDDMVAVVNRRALRWALLSPTAIESQLVGRPGRR</sequence>
<dbReference type="InterPro" id="IPR021368">
    <property type="entry name" value="T7SS_EccE"/>
</dbReference>
<gene>
    <name evidence="2" type="primary">eccE</name>
    <name evidence="2" type="ORF">JQN83_03510</name>
</gene>